<accession>A0A1I6XNQ1</accession>
<evidence type="ECO:0000256" key="1">
    <source>
        <dbReference type="SAM" id="Phobius"/>
    </source>
</evidence>
<keyword evidence="1" id="KW-0812">Transmembrane</keyword>
<dbReference type="RefSeq" id="WP_149761609.1">
    <property type="nucleotide sequence ID" value="NZ_FPAO01000002.1"/>
</dbReference>
<feature type="transmembrane region" description="Helical" evidence="1">
    <location>
        <begin position="77"/>
        <end position="97"/>
    </location>
</feature>
<feature type="transmembrane region" description="Helical" evidence="1">
    <location>
        <begin position="46"/>
        <end position="65"/>
    </location>
</feature>
<feature type="transmembrane region" description="Helical" evidence="1">
    <location>
        <begin position="182"/>
        <end position="198"/>
    </location>
</feature>
<keyword evidence="1" id="KW-0472">Membrane</keyword>
<feature type="transmembrane region" description="Helical" evidence="1">
    <location>
        <begin position="445"/>
        <end position="465"/>
    </location>
</feature>
<feature type="transmembrane region" description="Helical" evidence="1">
    <location>
        <begin position="313"/>
        <end position="332"/>
    </location>
</feature>
<feature type="transmembrane region" description="Helical" evidence="1">
    <location>
        <begin position="477"/>
        <end position="497"/>
    </location>
</feature>
<feature type="transmembrane region" description="Helical" evidence="1">
    <location>
        <begin position="383"/>
        <end position="400"/>
    </location>
</feature>
<dbReference type="Proteomes" id="UP000323733">
    <property type="component" value="Unassembled WGS sequence"/>
</dbReference>
<keyword evidence="3" id="KW-1185">Reference proteome</keyword>
<gene>
    <name evidence="2" type="ORF">SAMN02910340_00478</name>
</gene>
<name>A0A1I6XNQ1_METTE</name>
<protein>
    <recommendedName>
        <fullName evidence="4">Glycosyltransferase RgtA/B/C/D-like domain-containing protein</fullName>
    </recommendedName>
</protein>
<dbReference type="EMBL" id="FPAO01000002">
    <property type="protein sequence ID" value="SFT39900.1"/>
    <property type="molecule type" value="Genomic_DNA"/>
</dbReference>
<sequence length="637" mass="73345">MNTLKKYLNYKLVAILSILFSTLAIGIAFQNQAQGYELSIYDSTPFIVWFSLILSITGALFIVIYQIFTKEYLSSNFWMIGIFILLLDRLILLYIPYIRGYFSWRGDNISHLGYLIDIITYGYIPSDNPYPISHIFLVIFNTITGISENIVVNYSTGIFSTLYVISIYLLATTILYTKKEQILAITSVAVVFFSYNVFLMPNGWSQLFLPLLVFLYFKSLEKYNSSEYKLLFVILLILYPFFHPLSSLYIIFMLSFIGIILFLMYFYLIDGKNNLKLINNLKKYLFVGQLTSGFIKNLETGVNTLILMRNDKYAFPLTAILIEIVILFPWILSFQSFHLNLKMFYNSILTGTNPNVLEGMQNTLNKINVSGFDFIQLFVKLEGANLIFLGLFVISLFILSKQRYDLQKNKNLLLLSGITIFTGFIYASYLFGIVPGIHAIAAQRIKSYITLFTPISVGFVFFYFFQKGLIVKKVNLFPILCILIIFTASTLSIYSLYPSPNVIQPNPSVTQADMQATEWFVFHTPRVVLTTHIMSPIYRFVDGVVGPTERAYMLGPTYKHSTVPDHFNYTKMNKLGESYSEDRYMLITRLDSVIYDTVWSAVGRFNRQDFEQLLEDTSVEKLYSNGETNIFFISCTT</sequence>
<keyword evidence="1" id="KW-1133">Transmembrane helix</keyword>
<organism evidence="2 3">
    <name type="scientific">Methanosarcina thermophila</name>
    <dbReference type="NCBI Taxonomy" id="2210"/>
    <lineage>
        <taxon>Archaea</taxon>
        <taxon>Methanobacteriati</taxon>
        <taxon>Methanobacteriota</taxon>
        <taxon>Stenosarchaea group</taxon>
        <taxon>Methanomicrobia</taxon>
        <taxon>Methanosarcinales</taxon>
        <taxon>Methanosarcinaceae</taxon>
        <taxon>Methanosarcina</taxon>
    </lineage>
</organism>
<evidence type="ECO:0008006" key="4">
    <source>
        <dbReference type="Google" id="ProtNLM"/>
    </source>
</evidence>
<evidence type="ECO:0000313" key="3">
    <source>
        <dbReference type="Proteomes" id="UP000323733"/>
    </source>
</evidence>
<feature type="transmembrane region" description="Helical" evidence="1">
    <location>
        <begin position="150"/>
        <end position="170"/>
    </location>
</feature>
<proteinExistence type="predicted"/>
<evidence type="ECO:0000313" key="2">
    <source>
        <dbReference type="EMBL" id="SFT39900.1"/>
    </source>
</evidence>
<reference evidence="2 3" key="1">
    <citation type="submission" date="2016-10" db="EMBL/GenBank/DDBJ databases">
        <authorList>
            <person name="Varghese N."/>
            <person name="Submissions S."/>
        </authorList>
    </citation>
    <scope>NUCLEOTIDE SEQUENCE [LARGE SCALE GENOMIC DNA]</scope>
    <source>
        <strain evidence="2 3">DSM 11855</strain>
    </source>
</reference>
<feature type="transmembrane region" description="Helical" evidence="1">
    <location>
        <begin position="227"/>
        <end position="242"/>
    </location>
</feature>
<feature type="transmembrane region" description="Helical" evidence="1">
    <location>
        <begin position="412"/>
        <end position="433"/>
    </location>
</feature>
<feature type="transmembrane region" description="Helical" evidence="1">
    <location>
        <begin position="248"/>
        <end position="268"/>
    </location>
</feature>
<dbReference type="AlphaFoldDB" id="A0A1I6XNQ1"/>